<evidence type="ECO:0000256" key="1">
    <source>
        <dbReference type="ARBA" id="ARBA00023015"/>
    </source>
</evidence>
<dbReference type="AlphaFoldDB" id="M0HFF5"/>
<dbReference type="RefSeq" id="WP_008326515.1">
    <property type="nucleotide sequence ID" value="NZ_AOLK01000023.1"/>
</dbReference>
<dbReference type="STRING" id="1230453.C453_17449"/>
<feature type="domain" description="HTH bat-type" evidence="3">
    <location>
        <begin position="156"/>
        <end position="207"/>
    </location>
</feature>
<feature type="domain" description="Bacterioopsin transcriptional activator GAF and HTH associated" evidence="4">
    <location>
        <begin position="13"/>
        <end position="131"/>
    </location>
</feature>
<evidence type="ECO:0000256" key="2">
    <source>
        <dbReference type="ARBA" id="ARBA00023163"/>
    </source>
</evidence>
<protein>
    <submittedName>
        <fullName evidence="5">Bacterio-opsin activator HTH domain-containing protein</fullName>
    </submittedName>
</protein>
<dbReference type="InterPro" id="IPR007050">
    <property type="entry name" value="HTH_bacterioopsin"/>
</dbReference>
<keyword evidence="2" id="KW-0804">Transcription</keyword>
<evidence type="ECO:0000259" key="3">
    <source>
        <dbReference type="Pfam" id="PF04967"/>
    </source>
</evidence>
<accession>M0HFF5</accession>
<sequence>MSVIAHLRIPASSFELGRILEMEGGTSIVLENLVPLGEKAVPFFTVHDASRDAFEKNVRKHPSVESIREVSKHNSQTLYALGWAVSRDLFFQAIVEADAQLLSATGTSTTWEFELRFPTHTALSEFQESCSNGRIPLEVGRIYNPTKPGTGPWYGLTNTQRDTLMRAVQGGYYSIPRRMSTKDLAEAFDISDQAVTERLRRAIITLVENTLVAAMDDEFEAVD</sequence>
<dbReference type="PANTHER" id="PTHR34236">
    <property type="entry name" value="DIMETHYL SULFOXIDE REDUCTASE TRANSCRIPTIONAL ACTIVATOR"/>
    <property type="match status" value="1"/>
</dbReference>
<evidence type="ECO:0000313" key="5">
    <source>
        <dbReference type="EMBL" id="ELZ81824.1"/>
    </source>
</evidence>
<dbReference type="EMBL" id="AOLK01000023">
    <property type="protein sequence ID" value="ELZ81824.1"/>
    <property type="molecule type" value="Genomic_DNA"/>
</dbReference>
<keyword evidence="6" id="KW-1185">Reference proteome</keyword>
<keyword evidence="1" id="KW-0805">Transcription regulation</keyword>
<evidence type="ECO:0000313" key="6">
    <source>
        <dbReference type="Proteomes" id="UP000011612"/>
    </source>
</evidence>
<dbReference type="PATRIC" id="fig|1230453.4.peg.3473"/>
<evidence type="ECO:0000259" key="4">
    <source>
        <dbReference type="Pfam" id="PF15915"/>
    </source>
</evidence>
<proteinExistence type="predicted"/>
<name>M0HFF5_HALEO</name>
<dbReference type="OrthoDB" id="194721at2157"/>
<dbReference type="Pfam" id="PF04967">
    <property type="entry name" value="HTH_10"/>
    <property type="match status" value="1"/>
</dbReference>
<dbReference type="PANTHER" id="PTHR34236:SF1">
    <property type="entry name" value="DIMETHYL SULFOXIDE REDUCTASE TRANSCRIPTIONAL ACTIVATOR"/>
    <property type="match status" value="1"/>
</dbReference>
<organism evidence="5 6">
    <name type="scientific">Haloferax elongans ATCC BAA-1513</name>
    <dbReference type="NCBI Taxonomy" id="1230453"/>
    <lineage>
        <taxon>Archaea</taxon>
        <taxon>Methanobacteriati</taxon>
        <taxon>Methanobacteriota</taxon>
        <taxon>Stenosarchaea group</taxon>
        <taxon>Halobacteria</taxon>
        <taxon>Halobacteriales</taxon>
        <taxon>Haloferacaceae</taxon>
        <taxon>Haloferax</taxon>
    </lineage>
</organism>
<gene>
    <name evidence="5" type="ORF">C453_17449</name>
</gene>
<reference evidence="5 6" key="1">
    <citation type="journal article" date="2014" name="PLoS Genet.">
        <title>Phylogenetically driven sequencing of extremely halophilic archaea reveals strategies for static and dynamic osmo-response.</title>
        <authorList>
            <person name="Becker E.A."/>
            <person name="Seitzer P.M."/>
            <person name="Tritt A."/>
            <person name="Larsen D."/>
            <person name="Krusor M."/>
            <person name="Yao A.I."/>
            <person name="Wu D."/>
            <person name="Madern D."/>
            <person name="Eisen J.A."/>
            <person name="Darling A.E."/>
            <person name="Facciotti M.T."/>
        </authorList>
    </citation>
    <scope>NUCLEOTIDE SEQUENCE [LARGE SCALE GENOMIC DNA]</scope>
    <source>
        <strain evidence="5 6">ATCC BAA-1513</strain>
    </source>
</reference>
<dbReference type="InterPro" id="IPR031803">
    <property type="entry name" value="BAT_GAF/HTH-assoc"/>
</dbReference>
<dbReference type="Pfam" id="PF15915">
    <property type="entry name" value="BAT"/>
    <property type="match status" value="1"/>
</dbReference>
<dbReference type="Proteomes" id="UP000011612">
    <property type="component" value="Unassembled WGS sequence"/>
</dbReference>
<comment type="caution">
    <text evidence="5">The sequence shown here is derived from an EMBL/GenBank/DDBJ whole genome shotgun (WGS) entry which is preliminary data.</text>
</comment>